<organism evidence="6 7">
    <name type="scientific">Methanobacterium lacus (strain AL-21)</name>
    <dbReference type="NCBI Taxonomy" id="877455"/>
    <lineage>
        <taxon>Archaea</taxon>
        <taxon>Methanobacteriati</taxon>
        <taxon>Methanobacteriota</taxon>
        <taxon>Methanomada group</taxon>
        <taxon>Methanobacteria</taxon>
        <taxon>Methanobacteriales</taxon>
        <taxon>Methanobacteriaceae</taxon>
        <taxon>Methanobacterium</taxon>
    </lineage>
</organism>
<name>F0T7A7_METLA</name>
<dbReference type="PANTHER" id="PTHR21180:SF9">
    <property type="entry name" value="TYPE II SECRETION SYSTEM PROTEIN K"/>
    <property type="match status" value="1"/>
</dbReference>
<evidence type="ECO:0000313" key="7">
    <source>
        <dbReference type="Proteomes" id="UP000007490"/>
    </source>
</evidence>
<sequence>MNRVRRMEILGESAKYDRCNYGNYNPDNFFSEKLPGVYNATNPNGVCMPLFKVLMTNKCSNDCTYCVNNCANKFNRVELSPSELTSIFLEYYNNKLVEGLFLSSGVPGDIDVSMENMVEVARQLRMDHGYQGYIHLKILPGSSYDMIKRAMSLANRVSINIEAATSEGFNELSSTKNFNTDILRRMAWIKRLMKRDENLAPSGHTTQFIVGASHESDSDILKRVNWLYKKMDIRRSYFSAFNSMEGTPLEGHEEPAPLRTGRLYQADHLVKSYGFDLEELSFEEDGNMILDMDPKYVTAVSNMDMFPIELNTATYKELLRVPGIGKISARRIIESRKRGKQYKSLEELKNIGVNIKKAEIFVKLKNSYQTTL</sequence>
<dbReference type="PANTHER" id="PTHR21180">
    <property type="entry name" value="ENDONUCLEASE/EXONUCLEASE/PHOSPHATASE FAMILY DOMAIN-CONTAINING PROTEIN 1"/>
    <property type="match status" value="1"/>
</dbReference>
<accession>F0T7A7</accession>
<dbReference type="RefSeq" id="WP_013643687.1">
    <property type="nucleotide sequence ID" value="NC_015216.1"/>
</dbReference>
<dbReference type="SUPFAM" id="SSF47781">
    <property type="entry name" value="RuvA domain 2-like"/>
    <property type="match status" value="1"/>
</dbReference>
<dbReference type="InterPro" id="IPR010994">
    <property type="entry name" value="RuvA_2-like"/>
</dbReference>
<dbReference type="GO" id="GO:0051536">
    <property type="term" value="F:iron-sulfur cluster binding"/>
    <property type="evidence" value="ECO:0007669"/>
    <property type="project" value="UniProtKB-KW"/>
</dbReference>
<dbReference type="InterPro" id="IPR023874">
    <property type="entry name" value="DNA_rSAM_put"/>
</dbReference>
<dbReference type="Proteomes" id="UP000007490">
    <property type="component" value="Chromosome"/>
</dbReference>
<protein>
    <submittedName>
        <fullName evidence="6">Radical SAM domain protein</fullName>
    </submittedName>
</protein>
<dbReference type="InterPro" id="IPR058240">
    <property type="entry name" value="rSAM_sf"/>
</dbReference>
<dbReference type="InterPro" id="IPR013785">
    <property type="entry name" value="Aldolase_TIM"/>
</dbReference>
<dbReference type="InterPro" id="IPR006638">
    <property type="entry name" value="Elp3/MiaA/NifB-like_rSAM"/>
</dbReference>
<proteinExistence type="predicted"/>
<dbReference type="GeneID" id="10276506"/>
<keyword evidence="7" id="KW-1185">Reference proteome</keyword>
<dbReference type="SMART" id="SM00729">
    <property type="entry name" value="Elp3"/>
    <property type="match status" value="1"/>
</dbReference>
<dbReference type="AlphaFoldDB" id="F0T7A7"/>
<dbReference type="SFLD" id="SFLDS00029">
    <property type="entry name" value="Radical_SAM"/>
    <property type="match status" value="1"/>
</dbReference>
<keyword evidence="4" id="KW-0411">Iron-sulfur</keyword>
<feature type="domain" description="Radical SAM core" evidence="5">
    <location>
        <begin position="40"/>
        <end position="276"/>
    </location>
</feature>
<evidence type="ECO:0000256" key="3">
    <source>
        <dbReference type="ARBA" id="ARBA00023004"/>
    </source>
</evidence>
<evidence type="ECO:0000313" key="6">
    <source>
        <dbReference type="EMBL" id="ADZ08336.1"/>
    </source>
</evidence>
<dbReference type="InterPro" id="IPR051675">
    <property type="entry name" value="Endo/Exo/Phosphatase_dom_1"/>
</dbReference>
<dbReference type="Gene3D" id="3.20.20.70">
    <property type="entry name" value="Aldolase class I"/>
    <property type="match status" value="1"/>
</dbReference>
<keyword evidence="3" id="KW-0408">Iron</keyword>
<dbReference type="SUPFAM" id="SSF102114">
    <property type="entry name" value="Radical SAM enzymes"/>
    <property type="match status" value="1"/>
</dbReference>
<evidence type="ECO:0000256" key="1">
    <source>
        <dbReference type="ARBA" id="ARBA00022691"/>
    </source>
</evidence>
<dbReference type="GO" id="GO:0046872">
    <property type="term" value="F:metal ion binding"/>
    <property type="evidence" value="ECO:0007669"/>
    <property type="project" value="UniProtKB-KW"/>
</dbReference>
<dbReference type="HOGENOM" id="CLU_033784_1_0_2"/>
<reference evidence="6 7" key="2">
    <citation type="journal article" date="2014" name="Int. J. Syst. Evol. Microbiol.">
        <title>Methanobacterium paludis sp. nov. and a novel strain of Methanobacterium lacus isolated from northern peatlands.</title>
        <authorList>
            <person name="Cadillo-Quiroz H."/>
            <person name="Brauer S.L."/>
            <person name="Goodson N."/>
            <person name="Yavitt J.B."/>
            <person name="Zinder S.H."/>
        </authorList>
    </citation>
    <scope>NUCLEOTIDE SEQUENCE [LARGE SCALE GENOMIC DNA]</scope>
    <source>
        <strain evidence="6 7">AL-21</strain>
    </source>
</reference>
<gene>
    <name evidence="6" type="ordered locus">Metbo_0083</name>
</gene>
<dbReference type="STRING" id="877455.Metbo_0083"/>
<evidence type="ECO:0000256" key="2">
    <source>
        <dbReference type="ARBA" id="ARBA00022723"/>
    </source>
</evidence>
<keyword evidence="2" id="KW-0479">Metal-binding</keyword>
<dbReference type="eggNOG" id="arCOG00661">
    <property type="taxonomic scope" value="Archaea"/>
</dbReference>
<keyword evidence="1" id="KW-0949">S-adenosyl-L-methionine</keyword>
<evidence type="ECO:0000259" key="5">
    <source>
        <dbReference type="PROSITE" id="PS51918"/>
    </source>
</evidence>
<dbReference type="OrthoDB" id="15118at2157"/>
<evidence type="ECO:0000256" key="4">
    <source>
        <dbReference type="ARBA" id="ARBA00023014"/>
    </source>
</evidence>
<dbReference type="Pfam" id="PF04055">
    <property type="entry name" value="Radical_SAM"/>
    <property type="match status" value="1"/>
</dbReference>
<dbReference type="InterPro" id="IPR007197">
    <property type="entry name" value="rSAM"/>
</dbReference>
<dbReference type="Gene3D" id="1.10.150.320">
    <property type="entry name" value="Photosystem II 12 kDa extrinsic protein"/>
    <property type="match status" value="1"/>
</dbReference>
<dbReference type="Pfam" id="PF12836">
    <property type="entry name" value="HHH_3"/>
    <property type="match status" value="1"/>
</dbReference>
<dbReference type="KEGG" id="mel:Metbo_0083"/>
<dbReference type="CDD" id="cd01335">
    <property type="entry name" value="Radical_SAM"/>
    <property type="match status" value="1"/>
</dbReference>
<reference evidence="7" key="1">
    <citation type="submission" date="2011-02" db="EMBL/GenBank/DDBJ databases">
        <title>Complete sequence of Methanobacterium sp. AL-21.</title>
        <authorList>
            <consortium name="US DOE Joint Genome Institute"/>
            <person name="Lucas S."/>
            <person name="Copeland A."/>
            <person name="Lapidus A."/>
            <person name="Cheng J.-F."/>
            <person name="Goodwin L."/>
            <person name="Pitluck S."/>
            <person name="Chertkov O."/>
            <person name="Detter J.C."/>
            <person name="Han C."/>
            <person name="Tapia R."/>
            <person name="Land M."/>
            <person name="Hauser L."/>
            <person name="Kyrpides N."/>
            <person name="Ivanova N."/>
            <person name="Mikhailova N."/>
            <person name="Pagani I."/>
            <person name="Cadillo-Quiroz H."/>
            <person name="Imachi H."/>
            <person name="Zinder S."/>
            <person name="Liu W."/>
            <person name="Woyke T."/>
        </authorList>
    </citation>
    <scope>NUCLEOTIDE SEQUENCE [LARGE SCALE GENOMIC DNA]</scope>
    <source>
        <strain evidence="7">AL-21</strain>
    </source>
</reference>
<dbReference type="PROSITE" id="PS51918">
    <property type="entry name" value="RADICAL_SAM"/>
    <property type="match status" value="1"/>
</dbReference>
<dbReference type="EMBL" id="CP002551">
    <property type="protein sequence ID" value="ADZ08336.1"/>
    <property type="molecule type" value="Genomic_DNA"/>
</dbReference>
<dbReference type="SFLD" id="SFLDG01102">
    <property type="entry name" value="Uncharacterised_Radical_SAM_Su"/>
    <property type="match status" value="1"/>
</dbReference>
<dbReference type="GO" id="GO:0003824">
    <property type="term" value="F:catalytic activity"/>
    <property type="evidence" value="ECO:0007669"/>
    <property type="project" value="InterPro"/>
</dbReference>